<feature type="region of interest" description="Disordered" evidence="1">
    <location>
        <begin position="1"/>
        <end position="47"/>
    </location>
</feature>
<dbReference type="GeneID" id="19899990"/>
<dbReference type="HOGENOM" id="CLU_023414_1_1_1"/>
<feature type="compositionally biased region" description="Basic and acidic residues" evidence="1">
    <location>
        <begin position="162"/>
        <end position="172"/>
    </location>
</feature>
<keyword evidence="3" id="KW-1185">Reference proteome</keyword>
<evidence type="ECO:0000256" key="1">
    <source>
        <dbReference type="SAM" id="MobiDB-lite"/>
    </source>
</evidence>
<feature type="compositionally biased region" description="Polar residues" evidence="1">
    <location>
        <begin position="325"/>
        <end position="350"/>
    </location>
</feature>
<feature type="compositionally biased region" description="Basic and acidic residues" evidence="1">
    <location>
        <begin position="404"/>
        <end position="414"/>
    </location>
</feature>
<dbReference type="OMA" id="PINRPEG"/>
<dbReference type="RefSeq" id="XP_007778768.1">
    <property type="nucleotide sequence ID" value="XM_007780578.1"/>
</dbReference>
<feature type="compositionally biased region" description="Polar residues" evidence="1">
    <location>
        <begin position="38"/>
        <end position="47"/>
    </location>
</feature>
<name>R7YP47_CONA1</name>
<feature type="compositionally biased region" description="Low complexity" evidence="1">
    <location>
        <begin position="492"/>
        <end position="506"/>
    </location>
</feature>
<dbReference type="STRING" id="1168221.R7YP47"/>
<evidence type="ECO:0008006" key="4">
    <source>
        <dbReference type="Google" id="ProtNLM"/>
    </source>
</evidence>
<protein>
    <recommendedName>
        <fullName evidence="4">TeaA receptor TeaR</fullName>
    </recommendedName>
</protein>
<accession>R7YP47</accession>
<sequence length="553" mass="60181">MIDQKPLTSDPAPSKPYPSRQPLATQPNGASRLPPKSSDATDYQYSSHLIPNRVDALGRKRSEVSAAGSEPDSLLELYKGGSESRKNSYHIGAGDARKASQGVDKNDEDDESKWIHRDKLAQIESRELEEAGLRARGTSRSNPPSRSASHSRHRRNASLGDTSKDTKQDDGINGHYPPLQERRQHAISPIPASEASENGDVDYDPRTRNEAAAEHEREQANQGARQHIVRPNTSRIPLAKTSPAPVPRPLVAGDSPRPRSRGGSGLWSGLYENGVAVSKTRDRSATAESAVLPDDMNDSAARSRRGTSMEATSPPTSPPKARVPSKTTPTSGSRKTSRATSGTKPRATSATHKDSPRRPGTSSGASRPATARPEGEAPWIATMYKPDPRLPPEEQMLPTHAKKLAQEQWEREGKTGSVYDTEFRLLNTDDFARLEAKPKEEQAPEPQKEEEQPPQWPLSTPPTEKAESDNLRPGNGGSQHGGYSTMPAVRVPSPQMQQRSSSSTPPAKVAPPIRPATETRSSTTDRPTERIRVQDPPDKEGKEKKSCGCCVIM</sequence>
<feature type="compositionally biased region" description="Low complexity" evidence="1">
    <location>
        <begin position="139"/>
        <end position="148"/>
    </location>
</feature>
<reference evidence="3" key="1">
    <citation type="submission" date="2012-06" db="EMBL/GenBank/DDBJ databases">
        <title>The genome sequence of Coniosporium apollinis CBS 100218.</title>
        <authorList>
            <consortium name="The Broad Institute Genome Sequencing Platform"/>
            <person name="Cuomo C."/>
            <person name="Gorbushina A."/>
            <person name="Noack S."/>
            <person name="Walker B."/>
            <person name="Young S.K."/>
            <person name="Zeng Q."/>
            <person name="Gargeya S."/>
            <person name="Fitzgerald M."/>
            <person name="Haas B."/>
            <person name="Abouelleil A."/>
            <person name="Alvarado L."/>
            <person name="Arachchi H.M."/>
            <person name="Berlin A.M."/>
            <person name="Chapman S.B."/>
            <person name="Goldberg J."/>
            <person name="Griggs A."/>
            <person name="Gujja S."/>
            <person name="Hansen M."/>
            <person name="Howarth C."/>
            <person name="Imamovic A."/>
            <person name="Larimer J."/>
            <person name="McCowan C."/>
            <person name="Montmayeur A."/>
            <person name="Murphy C."/>
            <person name="Neiman D."/>
            <person name="Pearson M."/>
            <person name="Priest M."/>
            <person name="Roberts A."/>
            <person name="Saif S."/>
            <person name="Shea T."/>
            <person name="Sisk P."/>
            <person name="Sykes S."/>
            <person name="Wortman J."/>
            <person name="Nusbaum C."/>
            <person name="Birren B."/>
        </authorList>
    </citation>
    <scope>NUCLEOTIDE SEQUENCE [LARGE SCALE GENOMIC DNA]</scope>
    <source>
        <strain evidence="3">CBS 100218</strain>
    </source>
</reference>
<evidence type="ECO:0000313" key="3">
    <source>
        <dbReference type="Proteomes" id="UP000016924"/>
    </source>
</evidence>
<feature type="compositionally biased region" description="Basic and acidic residues" evidence="1">
    <location>
        <begin position="430"/>
        <end position="451"/>
    </location>
</feature>
<feature type="compositionally biased region" description="Basic and acidic residues" evidence="1">
    <location>
        <begin position="203"/>
        <end position="219"/>
    </location>
</feature>
<evidence type="ECO:0000313" key="2">
    <source>
        <dbReference type="EMBL" id="EON63451.1"/>
    </source>
</evidence>
<dbReference type="EMBL" id="JH767563">
    <property type="protein sequence ID" value="EON63451.1"/>
    <property type="molecule type" value="Genomic_DNA"/>
</dbReference>
<feature type="compositionally biased region" description="Basic and acidic residues" evidence="1">
    <location>
        <begin position="112"/>
        <end position="133"/>
    </location>
</feature>
<feature type="compositionally biased region" description="Basic and acidic residues" evidence="1">
    <location>
        <begin position="526"/>
        <end position="546"/>
    </location>
</feature>
<dbReference type="OrthoDB" id="10249311at2759"/>
<dbReference type="Proteomes" id="UP000016924">
    <property type="component" value="Unassembled WGS sequence"/>
</dbReference>
<dbReference type="AlphaFoldDB" id="R7YP47"/>
<feature type="region of interest" description="Disordered" evidence="1">
    <location>
        <begin position="61"/>
        <end position="553"/>
    </location>
</feature>
<organism evidence="2 3">
    <name type="scientific">Coniosporium apollinis (strain CBS 100218)</name>
    <name type="common">Rock-inhabiting black yeast</name>
    <dbReference type="NCBI Taxonomy" id="1168221"/>
    <lineage>
        <taxon>Eukaryota</taxon>
        <taxon>Fungi</taxon>
        <taxon>Dikarya</taxon>
        <taxon>Ascomycota</taxon>
        <taxon>Pezizomycotina</taxon>
        <taxon>Dothideomycetes</taxon>
        <taxon>Dothideomycetes incertae sedis</taxon>
        <taxon>Coniosporium</taxon>
    </lineage>
</organism>
<dbReference type="eggNOG" id="ENOG502S2RX">
    <property type="taxonomic scope" value="Eukaryota"/>
</dbReference>
<gene>
    <name evidence="2" type="ORF">W97_02679</name>
</gene>
<proteinExistence type="predicted"/>